<name>A0A8T0VZB5_PANVG</name>
<organism evidence="2 3">
    <name type="scientific">Panicum virgatum</name>
    <name type="common">Blackwell switchgrass</name>
    <dbReference type="NCBI Taxonomy" id="38727"/>
    <lineage>
        <taxon>Eukaryota</taxon>
        <taxon>Viridiplantae</taxon>
        <taxon>Streptophyta</taxon>
        <taxon>Embryophyta</taxon>
        <taxon>Tracheophyta</taxon>
        <taxon>Spermatophyta</taxon>
        <taxon>Magnoliopsida</taxon>
        <taxon>Liliopsida</taxon>
        <taxon>Poales</taxon>
        <taxon>Poaceae</taxon>
        <taxon>PACMAD clade</taxon>
        <taxon>Panicoideae</taxon>
        <taxon>Panicodae</taxon>
        <taxon>Paniceae</taxon>
        <taxon>Panicinae</taxon>
        <taxon>Panicum</taxon>
        <taxon>Panicum sect. Hiantes</taxon>
    </lineage>
</organism>
<reference evidence="2" key="1">
    <citation type="submission" date="2020-05" db="EMBL/GenBank/DDBJ databases">
        <title>WGS assembly of Panicum virgatum.</title>
        <authorList>
            <person name="Lovell J.T."/>
            <person name="Jenkins J."/>
            <person name="Shu S."/>
            <person name="Juenger T.E."/>
            <person name="Schmutz J."/>
        </authorList>
    </citation>
    <scope>NUCLEOTIDE SEQUENCE</scope>
    <source>
        <strain evidence="2">AP13</strain>
    </source>
</reference>
<dbReference type="AlphaFoldDB" id="A0A8T0VZB5"/>
<proteinExistence type="predicted"/>
<dbReference type="Proteomes" id="UP000823388">
    <property type="component" value="Chromosome 2K"/>
</dbReference>
<dbReference type="EMBL" id="CM029039">
    <property type="protein sequence ID" value="KAG2640480.1"/>
    <property type="molecule type" value="Genomic_DNA"/>
</dbReference>
<evidence type="ECO:0000313" key="2">
    <source>
        <dbReference type="EMBL" id="KAG2640480.1"/>
    </source>
</evidence>
<keyword evidence="3" id="KW-1185">Reference proteome</keyword>
<comment type="caution">
    <text evidence="2">The sequence shown here is derived from an EMBL/GenBank/DDBJ whole genome shotgun (WGS) entry which is preliminary data.</text>
</comment>
<feature type="region of interest" description="Disordered" evidence="1">
    <location>
        <begin position="99"/>
        <end position="139"/>
    </location>
</feature>
<protein>
    <submittedName>
        <fullName evidence="2">Uncharacterized protein</fullName>
    </submittedName>
</protein>
<accession>A0A8T0VZB5</accession>
<feature type="compositionally biased region" description="Basic residues" evidence="1">
    <location>
        <begin position="112"/>
        <end position="121"/>
    </location>
</feature>
<sequence>MASSSSTWILGQATSTGSAGIATFRRGGTAALQDGVSVDQLACHEALVVADPAPARIRSRLRPALPQLLVRTPHGVSMVCLAFPAGADQLQLLAMHLHGKTKKSGSPGHAATPRRRPPRARMRLEPWPPPDHHSSRASCLRRREEMSCAESTVHIIGSRY</sequence>
<evidence type="ECO:0000256" key="1">
    <source>
        <dbReference type="SAM" id="MobiDB-lite"/>
    </source>
</evidence>
<evidence type="ECO:0000313" key="3">
    <source>
        <dbReference type="Proteomes" id="UP000823388"/>
    </source>
</evidence>
<gene>
    <name evidence="2" type="ORF">PVAP13_2KG096716</name>
</gene>